<organism evidence="1 2">
    <name type="scientific">Actinokineospora fastidiosa</name>
    <dbReference type="NCBI Taxonomy" id="1816"/>
    <lineage>
        <taxon>Bacteria</taxon>
        <taxon>Bacillati</taxon>
        <taxon>Actinomycetota</taxon>
        <taxon>Actinomycetes</taxon>
        <taxon>Pseudonocardiales</taxon>
        <taxon>Pseudonocardiaceae</taxon>
        <taxon>Actinokineospora</taxon>
    </lineage>
</organism>
<dbReference type="AlphaFoldDB" id="A0A918LHR6"/>
<evidence type="ECO:0008006" key="3">
    <source>
        <dbReference type="Google" id="ProtNLM"/>
    </source>
</evidence>
<reference evidence="1" key="1">
    <citation type="journal article" date="2014" name="Int. J. Syst. Evol. Microbiol.">
        <title>Complete genome sequence of Corynebacterium casei LMG S-19264T (=DSM 44701T), isolated from a smear-ripened cheese.</title>
        <authorList>
            <consortium name="US DOE Joint Genome Institute (JGI-PGF)"/>
            <person name="Walter F."/>
            <person name="Albersmeier A."/>
            <person name="Kalinowski J."/>
            <person name="Ruckert C."/>
        </authorList>
    </citation>
    <scope>NUCLEOTIDE SEQUENCE</scope>
    <source>
        <strain evidence="1">JCM 3276</strain>
    </source>
</reference>
<keyword evidence="2" id="KW-1185">Reference proteome</keyword>
<accession>A0A918LHR6</accession>
<evidence type="ECO:0000313" key="2">
    <source>
        <dbReference type="Proteomes" id="UP000660680"/>
    </source>
</evidence>
<dbReference type="Proteomes" id="UP000660680">
    <property type="component" value="Unassembled WGS sequence"/>
</dbReference>
<comment type="caution">
    <text evidence="1">The sequence shown here is derived from an EMBL/GenBank/DDBJ whole genome shotgun (WGS) entry which is preliminary data.</text>
</comment>
<dbReference type="RefSeq" id="WP_189213054.1">
    <property type="nucleotide sequence ID" value="NZ_BMRB01000005.1"/>
</dbReference>
<evidence type="ECO:0000313" key="1">
    <source>
        <dbReference type="EMBL" id="GGS49148.1"/>
    </source>
</evidence>
<gene>
    <name evidence="1" type="ORF">GCM10010171_50310</name>
</gene>
<protein>
    <recommendedName>
        <fullName evidence="3">Lantibiotic dehydratase N-terminal domain-containing protein</fullName>
    </recommendedName>
</protein>
<reference evidence="1" key="2">
    <citation type="submission" date="2020-09" db="EMBL/GenBank/DDBJ databases">
        <authorList>
            <person name="Sun Q."/>
            <person name="Ohkuma M."/>
        </authorList>
    </citation>
    <scope>NUCLEOTIDE SEQUENCE</scope>
    <source>
        <strain evidence="1">JCM 3276</strain>
    </source>
</reference>
<sequence length="799" mass="86787">MCADYLPTGPACLLRVAGVPAAALAELGAPELFDRLRVHLDAESGYRRFAKALALRVGDELIPHPELTPPLRGLAITVTRTLRRGDLVDAQACRRLAVLSVAVGMGEALAESLLRAGDRAEGLAAAERDLAAAVAAEQDRLTGLPWRIITASPALTRIMTETAPEAVAEIRARLADGQRWDAKRLRQRGDYLLRLMARSAFKPTPRGWLGQVALVDVRPGPGELRVGAHAVHTVADIQDGRRALAAADELPDAWLSMTGLHWVRGDRLCCWVDDQAGLRFVRVRRTPAVDAVRRVLGHTALRTPTVLELLALDPDRRAVTRDFLRHLVHLGVVQVSEPPSARLDGWNERPRRADRPGFVDVYRRGVGHVSLTDAGRLSELVAQARRLAAVLAPSPPRRHPILSLVDSRPRPVTQVVAEFLEHEPPKRSARRATAWPAPRPGTPYARLCDWLAEQPGDEVDITADVLDAIGAPPAAPPAWPVDCLIRPMTDGRDVLEAVIPAGVADARFAEALGRLHGRVPQVEGYRAFLAHTAARCGAEPVEVLVPPQGERGANTVRRPRYTSTWTGDADPSAYLVERMGRYLPLRSITVRESGGRIIAEDPSGRRLWPIHHATGAAPRPWEAVLALLTAANPVAELVAPFAVGDPAMAFPDRAVRPRIVLGGGLVLAGRTALVPRDRLPAPGAPLAARVRELARLRAWTGAPRWNFVRVAGGRRPLPIDLDSLGALRVVDRLLAPAEVTELALEEMLPDPDHLPVRDEHDARFAAQLVVRLPCQADPARLAERAARALRRAEPLVVAS</sequence>
<dbReference type="EMBL" id="BMRB01000005">
    <property type="protein sequence ID" value="GGS49148.1"/>
    <property type="molecule type" value="Genomic_DNA"/>
</dbReference>
<name>A0A918LHR6_9PSEU</name>
<proteinExistence type="predicted"/>